<evidence type="ECO:0000313" key="2">
    <source>
        <dbReference type="Proteomes" id="UP000678393"/>
    </source>
</evidence>
<feature type="non-terminal residue" evidence="1">
    <location>
        <position position="58"/>
    </location>
</feature>
<proteinExistence type="predicted"/>
<dbReference type="AlphaFoldDB" id="A0A8S3ZU59"/>
<dbReference type="EMBL" id="CAJHNH020005890">
    <property type="protein sequence ID" value="CAG5133069.1"/>
    <property type="molecule type" value="Genomic_DNA"/>
</dbReference>
<evidence type="ECO:0000313" key="1">
    <source>
        <dbReference type="EMBL" id="CAG5133069.1"/>
    </source>
</evidence>
<accession>A0A8S3ZU59</accession>
<comment type="caution">
    <text evidence="1">The sequence shown here is derived from an EMBL/GenBank/DDBJ whole genome shotgun (WGS) entry which is preliminary data.</text>
</comment>
<dbReference type="Proteomes" id="UP000678393">
    <property type="component" value="Unassembled WGS sequence"/>
</dbReference>
<gene>
    <name evidence="1" type="ORF">CUNI_LOCUS18627</name>
</gene>
<reference evidence="1" key="1">
    <citation type="submission" date="2021-04" db="EMBL/GenBank/DDBJ databases">
        <authorList>
            <consortium name="Molecular Ecology Group"/>
        </authorList>
    </citation>
    <scope>NUCLEOTIDE SEQUENCE</scope>
</reference>
<organism evidence="1 2">
    <name type="scientific">Candidula unifasciata</name>
    <dbReference type="NCBI Taxonomy" id="100452"/>
    <lineage>
        <taxon>Eukaryota</taxon>
        <taxon>Metazoa</taxon>
        <taxon>Spiralia</taxon>
        <taxon>Lophotrochozoa</taxon>
        <taxon>Mollusca</taxon>
        <taxon>Gastropoda</taxon>
        <taxon>Heterobranchia</taxon>
        <taxon>Euthyneura</taxon>
        <taxon>Panpulmonata</taxon>
        <taxon>Eupulmonata</taxon>
        <taxon>Stylommatophora</taxon>
        <taxon>Helicina</taxon>
        <taxon>Helicoidea</taxon>
        <taxon>Geomitridae</taxon>
        <taxon>Candidula</taxon>
    </lineage>
</organism>
<sequence length="58" mass="6514">VLSKCLKREWLFLGGGKSGRGVSSMWLNTPHARPLFPNNSIAYGNYAHIFTEQSSFKI</sequence>
<keyword evidence="2" id="KW-1185">Reference proteome</keyword>
<protein>
    <submittedName>
        <fullName evidence="1">Uncharacterized protein</fullName>
    </submittedName>
</protein>
<name>A0A8S3ZU59_9EUPU</name>
<feature type="non-terminal residue" evidence="1">
    <location>
        <position position="1"/>
    </location>
</feature>